<name>A0A2H1EI54_9ARCH</name>
<protein>
    <submittedName>
        <fullName evidence="2">Putative transcriptional regulator, ArsR family</fullName>
    </submittedName>
</protein>
<dbReference type="GO" id="GO:0003700">
    <property type="term" value="F:DNA-binding transcription factor activity"/>
    <property type="evidence" value="ECO:0007669"/>
    <property type="project" value="InterPro"/>
</dbReference>
<dbReference type="CDD" id="cd00090">
    <property type="entry name" value="HTH_ARSR"/>
    <property type="match status" value="1"/>
</dbReference>
<evidence type="ECO:0000313" key="3">
    <source>
        <dbReference type="Proteomes" id="UP000232412"/>
    </source>
</evidence>
<dbReference type="SUPFAM" id="SSF46785">
    <property type="entry name" value="Winged helix' DNA-binding domain"/>
    <property type="match status" value="1"/>
</dbReference>
<keyword evidence="3" id="KW-1185">Reference proteome</keyword>
<dbReference type="Pfam" id="PF01022">
    <property type="entry name" value="HTH_5"/>
    <property type="match status" value="1"/>
</dbReference>
<gene>
    <name evidence="2" type="ORF">NSIN_30064</name>
</gene>
<dbReference type="Proteomes" id="UP000232412">
    <property type="component" value="Unassembled WGS sequence"/>
</dbReference>
<proteinExistence type="predicted"/>
<evidence type="ECO:0000259" key="1">
    <source>
        <dbReference type="Pfam" id="PF01022"/>
    </source>
</evidence>
<evidence type="ECO:0000313" key="2">
    <source>
        <dbReference type="EMBL" id="SHO46318.1"/>
    </source>
</evidence>
<dbReference type="InterPro" id="IPR001845">
    <property type="entry name" value="HTH_ArsR_DNA-bd_dom"/>
</dbReference>
<dbReference type="RefSeq" id="WP_101010213.1">
    <property type="nucleotide sequence ID" value="NZ_FRFC01000004.1"/>
</dbReference>
<reference evidence="3" key="1">
    <citation type="submission" date="2016-12" db="EMBL/GenBank/DDBJ databases">
        <authorList>
            <person name="Herbold C."/>
        </authorList>
    </citation>
    <scope>NUCLEOTIDE SEQUENCE [LARGE SCALE GENOMIC DNA]</scope>
</reference>
<dbReference type="InterPro" id="IPR036390">
    <property type="entry name" value="WH_DNA-bd_sf"/>
</dbReference>
<dbReference type="OrthoDB" id="11410at2157"/>
<feature type="domain" description="HTH arsR-type" evidence="1">
    <location>
        <begin position="17"/>
        <end position="62"/>
    </location>
</feature>
<dbReference type="EMBL" id="FRFC01000004">
    <property type="protein sequence ID" value="SHO46318.1"/>
    <property type="molecule type" value="Genomic_DNA"/>
</dbReference>
<sequence length="265" mass="30836">MGEYEEIANRFAELSGEQRLEILLKLLDKQTKISTIAKELGATIPEVYRNFERLVNADLISKNPDGSYSITSLGKILGSQISTVNFLLRNKKYFKNHDFEQLPLKFIHRIGVLDKGEIINGFVKVQERCNEIYENAEQYIYNILFEVPYTPDVMEILIKKLTDRTKIRSIFSESAIIPKERKFMIDKMGFKEYIQSGAIERKMKKDVSTIVILNEKEAGIMFPTNGEVDVSKAIFSKDPLFHEWCLDYFNYNWDISDSFREAKLK</sequence>
<dbReference type="Gene3D" id="1.10.10.10">
    <property type="entry name" value="Winged helix-like DNA-binding domain superfamily/Winged helix DNA-binding domain"/>
    <property type="match status" value="1"/>
</dbReference>
<dbReference type="InterPro" id="IPR036388">
    <property type="entry name" value="WH-like_DNA-bd_sf"/>
</dbReference>
<accession>A0A2H1EI54</accession>
<organism evidence="2 3">
    <name type="scientific">Nitrosotalea sinensis</name>
    <dbReference type="NCBI Taxonomy" id="1499975"/>
    <lineage>
        <taxon>Archaea</taxon>
        <taxon>Nitrososphaerota</taxon>
        <taxon>Nitrososphaeria</taxon>
        <taxon>Nitrosotaleales</taxon>
        <taxon>Nitrosotaleaceae</taxon>
        <taxon>Nitrosotalea</taxon>
    </lineage>
</organism>
<dbReference type="AlphaFoldDB" id="A0A2H1EI54"/>
<dbReference type="InterPro" id="IPR011991">
    <property type="entry name" value="ArsR-like_HTH"/>
</dbReference>